<dbReference type="RefSeq" id="WP_003630257.1">
    <property type="nucleotide sequence ID" value="NZ_LYUD01000120.1"/>
</dbReference>
<dbReference type="eggNOG" id="COG0537">
    <property type="taxonomic scope" value="Bacteria"/>
</dbReference>
<evidence type="ECO:0000313" key="1">
    <source>
        <dbReference type="EMBL" id="OAZ70564.1"/>
    </source>
</evidence>
<reference evidence="1 2" key="1">
    <citation type="submission" date="2016-05" db="EMBL/GenBank/DDBJ databases">
        <title>Genome sequencing of Acetobacter pasteurianus strain SRCM100623.</title>
        <authorList>
            <person name="Song Y.R."/>
        </authorList>
    </citation>
    <scope>NUCLEOTIDE SEQUENCE [LARGE SCALE GENOMIC DNA]</scope>
    <source>
        <strain evidence="1 2">SRCM100623</strain>
    </source>
</reference>
<organism evidence="1 2">
    <name type="scientific">Acetobacter pasteurianus</name>
    <name type="common">Acetobacter turbidans</name>
    <dbReference type="NCBI Taxonomy" id="438"/>
    <lineage>
        <taxon>Bacteria</taxon>
        <taxon>Pseudomonadati</taxon>
        <taxon>Pseudomonadota</taxon>
        <taxon>Alphaproteobacteria</taxon>
        <taxon>Acetobacterales</taxon>
        <taxon>Acetobacteraceae</taxon>
        <taxon>Acetobacter</taxon>
    </lineage>
</organism>
<dbReference type="Gene3D" id="3.30.428.10">
    <property type="entry name" value="HIT-like"/>
    <property type="match status" value="1"/>
</dbReference>
<protein>
    <recommendedName>
        <fullName evidence="3">HIT domain-containing protein</fullName>
    </recommendedName>
</protein>
<dbReference type="OrthoDB" id="9799145at2"/>
<name>A0A1A0D5W7_ACEPA</name>
<comment type="caution">
    <text evidence="1">The sequence shown here is derived from an EMBL/GenBank/DDBJ whole genome shotgun (WGS) entry which is preliminary data.</text>
</comment>
<dbReference type="AlphaFoldDB" id="A0A1A0D5W7"/>
<sequence length="148" mass="16697">MTKNIIQQRVEWAREGKFPQVIGRMPSGWLIVADTQPVQGYCQLLSDPIVPSLNDLQGQERMQYLADCVTVGDALLKATGAARINYETWCNQEPSLHTHIVPRYLTEADAVKTKPVCVGYTGISARPFDMEQDTAFMEEMRKLLNIQP</sequence>
<accession>A0A1A0D5W7</accession>
<gene>
    <name evidence="1" type="ORF">SRCM100623_02286</name>
</gene>
<dbReference type="InterPro" id="IPR036265">
    <property type="entry name" value="HIT-like_sf"/>
</dbReference>
<dbReference type="PATRIC" id="fig|438.15.peg.2531"/>
<dbReference type="SUPFAM" id="SSF54197">
    <property type="entry name" value="HIT-like"/>
    <property type="match status" value="1"/>
</dbReference>
<evidence type="ECO:0008006" key="3">
    <source>
        <dbReference type="Google" id="ProtNLM"/>
    </source>
</evidence>
<proteinExistence type="predicted"/>
<dbReference type="EMBL" id="LYUD01000120">
    <property type="protein sequence ID" value="OAZ70564.1"/>
    <property type="molecule type" value="Genomic_DNA"/>
</dbReference>
<evidence type="ECO:0000313" key="2">
    <source>
        <dbReference type="Proteomes" id="UP000093796"/>
    </source>
</evidence>
<dbReference type="Proteomes" id="UP000093796">
    <property type="component" value="Unassembled WGS sequence"/>
</dbReference>